<keyword evidence="2" id="KW-0472">Membrane</keyword>
<protein>
    <submittedName>
        <fullName evidence="3">Uncharacterized protein</fullName>
    </submittedName>
</protein>
<dbReference type="EMBL" id="CP001160">
    <property type="protein sequence ID" value="ACI64906.1"/>
    <property type="molecule type" value="Genomic_DNA"/>
</dbReference>
<accession>B5YN20</accession>
<evidence type="ECO:0000256" key="1">
    <source>
        <dbReference type="SAM" id="MobiDB-lite"/>
    </source>
</evidence>
<proteinExistence type="predicted"/>
<feature type="transmembrane region" description="Helical" evidence="2">
    <location>
        <begin position="139"/>
        <end position="157"/>
    </location>
</feature>
<reference evidence="3 4" key="1">
    <citation type="journal article" date="2004" name="Science">
        <title>The genome of the diatom Thalassiosira pseudonana: ecology, evolution, and metabolism.</title>
        <authorList>
            <person name="Armbrust E.V."/>
            <person name="Berges J.A."/>
            <person name="Bowler C."/>
            <person name="Green B.R."/>
            <person name="Martinez D."/>
            <person name="Putnam N.H."/>
            <person name="Zhou S."/>
            <person name="Allen A.E."/>
            <person name="Apt K.E."/>
            <person name="Bechner M."/>
            <person name="Brzezinski M.A."/>
            <person name="Chaal B.K."/>
            <person name="Chiovitti A."/>
            <person name="Davis A.K."/>
            <person name="Demarest M.S."/>
            <person name="Detter J.C."/>
            <person name="Glavina T."/>
            <person name="Goodstein D."/>
            <person name="Hadi M.Z."/>
            <person name="Hellsten U."/>
            <person name="Hildebrand M."/>
            <person name="Jenkins B.D."/>
            <person name="Jurka J."/>
            <person name="Kapitonov V.V."/>
            <person name="Kroger N."/>
            <person name="Lau W.W."/>
            <person name="Lane T.W."/>
            <person name="Larimer F.W."/>
            <person name="Lippmeier J.C."/>
            <person name="Lucas S."/>
            <person name="Medina M."/>
            <person name="Montsant A."/>
            <person name="Obornik M."/>
            <person name="Parker M.S."/>
            <person name="Palenik B."/>
            <person name="Pazour G.J."/>
            <person name="Richardson P.M."/>
            <person name="Rynearson T.A."/>
            <person name="Saito M.A."/>
            <person name="Schwartz D.C."/>
            <person name="Thamatrakoln K."/>
            <person name="Valentin K."/>
            <person name="Vardi A."/>
            <person name="Wilkerson F.P."/>
            <person name="Rokhsar D.S."/>
        </authorList>
    </citation>
    <scope>NUCLEOTIDE SEQUENCE [LARGE SCALE GENOMIC DNA]</scope>
    <source>
        <strain evidence="3 4">CCMP1335</strain>
    </source>
</reference>
<dbReference type="PaxDb" id="35128-Thaps23474"/>
<dbReference type="OMA" id="CCSPYRG"/>
<name>B5YN20_THAPS</name>
<dbReference type="InParanoid" id="B5YN20"/>
<evidence type="ECO:0000313" key="4">
    <source>
        <dbReference type="Proteomes" id="UP000001449"/>
    </source>
</evidence>
<dbReference type="eggNOG" id="ENOG502TN9H">
    <property type="taxonomic scope" value="Eukaryota"/>
</dbReference>
<feature type="transmembrane region" description="Helical" evidence="2">
    <location>
        <begin position="438"/>
        <end position="460"/>
    </location>
</feature>
<feature type="transmembrane region" description="Helical" evidence="2">
    <location>
        <begin position="216"/>
        <end position="236"/>
    </location>
</feature>
<evidence type="ECO:0000313" key="3">
    <source>
        <dbReference type="EMBL" id="ACI64906.1"/>
    </source>
</evidence>
<dbReference type="KEGG" id="tps:THAPS_23474"/>
<keyword evidence="2" id="KW-1133">Transmembrane helix</keyword>
<gene>
    <name evidence="3" type="ORF">THAPS_23474</name>
</gene>
<feature type="compositionally biased region" description="Polar residues" evidence="1">
    <location>
        <begin position="503"/>
        <end position="512"/>
    </location>
</feature>
<dbReference type="GeneID" id="7444131"/>
<dbReference type="AlphaFoldDB" id="B5YN20"/>
<keyword evidence="2" id="KW-0812">Transmembrane</keyword>
<feature type="transmembrane region" description="Helical" evidence="2">
    <location>
        <begin position="400"/>
        <end position="418"/>
    </location>
</feature>
<organism evidence="3 4">
    <name type="scientific">Thalassiosira pseudonana</name>
    <name type="common">Marine diatom</name>
    <name type="synonym">Cyclotella nana</name>
    <dbReference type="NCBI Taxonomy" id="35128"/>
    <lineage>
        <taxon>Eukaryota</taxon>
        <taxon>Sar</taxon>
        <taxon>Stramenopiles</taxon>
        <taxon>Ochrophyta</taxon>
        <taxon>Bacillariophyta</taxon>
        <taxon>Coscinodiscophyceae</taxon>
        <taxon>Thalassiosirophycidae</taxon>
        <taxon>Thalassiosirales</taxon>
        <taxon>Thalassiosiraceae</taxon>
        <taxon>Thalassiosira</taxon>
    </lineage>
</organism>
<feature type="transmembrane region" description="Helical" evidence="2">
    <location>
        <begin position="340"/>
        <end position="362"/>
    </location>
</feature>
<feature type="region of interest" description="Disordered" evidence="1">
    <location>
        <begin position="29"/>
        <end position="50"/>
    </location>
</feature>
<dbReference type="HOGENOM" id="CLU_360024_0_0_1"/>
<feature type="region of interest" description="Disordered" evidence="1">
    <location>
        <begin position="493"/>
        <end position="515"/>
    </location>
</feature>
<reference evidence="3 4" key="2">
    <citation type="journal article" date="2008" name="Nature">
        <title>The Phaeodactylum genome reveals the evolutionary history of diatom genomes.</title>
        <authorList>
            <person name="Bowler C."/>
            <person name="Allen A.E."/>
            <person name="Badger J.H."/>
            <person name="Grimwood J."/>
            <person name="Jabbari K."/>
            <person name="Kuo A."/>
            <person name="Maheswari U."/>
            <person name="Martens C."/>
            <person name="Maumus F."/>
            <person name="Otillar R.P."/>
            <person name="Rayko E."/>
            <person name="Salamov A."/>
            <person name="Vandepoele K."/>
            <person name="Beszteri B."/>
            <person name="Gruber A."/>
            <person name="Heijde M."/>
            <person name="Katinka M."/>
            <person name="Mock T."/>
            <person name="Valentin K."/>
            <person name="Verret F."/>
            <person name="Berges J.A."/>
            <person name="Brownlee C."/>
            <person name="Cadoret J.P."/>
            <person name="Chiovitti A."/>
            <person name="Choi C.J."/>
            <person name="Coesel S."/>
            <person name="De Martino A."/>
            <person name="Detter J.C."/>
            <person name="Durkin C."/>
            <person name="Falciatore A."/>
            <person name="Fournet J."/>
            <person name="Haruta M."/>
            <person name="Huysman M.J."/>
            <person name="Jenkins B.D."/>
            <person name="Jiroutova K."/>
            <person name="Jorgensen R.E."/>
            <person name="Joubert Y."/>
            <person name="Kaplan A."/>
            <person name="Kroger N."/>
            <person name="Kroth P.G."/>
            <person name="La Roche J."/>
            <person name="Lindquist E."/>
            <person name="Lommer M."/>
            <person name="Martin-Jezequel V."/>
            <person name="Lopez P.J."/>
            <person name="Lucas S."/>
            <person name="Mangogna M."/>
            <person name="McGinnis K."/>
            <person name="Medlin L.K."/>
            <person name="Montsant A."/>
            <person name="Oudot-Le Secq M.P."/>
            <person name="Napoli C."/>
            <person name="Obornik M."/>
            <person name="Parker M.S."/>
            <person name="Petit J.L."/>
            <person name="Porcel B.M."/>
            <person name="Poulsen N."/>
            <person name="Robison M."/>
            <person name="Rychlewski L."/>
            <person name="Rynearson T.A."/>
            <person name="Schmutz J."/>
            <person name="Shapiro H."/>
            <person name="Siaut M."/>
            <person name="Stanley M."/>
            <person name="Sussman M.R."/>
            <person name="Taylor A.R."/>
            <person name="Vardi A."/>
            <person name="von Dassow P."/>
            <person name="Vyverman W."/>
            <person name="Willis A."/>
            <person name="Wyrwicz L.S."/>
            <person name="Rokhsar D.S."/>
            <person name="Weissenbach J."/>
            <person name="Armbrust E.V."/>
            <person name="Green B.R."/>
            <person name="Van de Peer Y."/>
            <person name="Grigoriev I.V."/>
        </authorList>
    </citation>
    <scope>NUCLEOTIDE SEQUENCE [LARGE SCALE GENOMIC DNA]</scope>
    <source>
        <strain evidence="3 4">CCMP1335</strain>
    </source>
</reference>
<feature type="transmembrane region" description="Helical" evidence="2">
    <location>
        <begin position="271"/>
        <end position="289"/>
    </location>
</feature>
<feature type="transmembrane region" description="Helical" evidence="2">
    <location>
        <begin position="737"/>
        <end position="759"/>
    </location>
</feature>
<keyword evidence="4" id="KW-1185">Reference proteome</keyword>
<dbReference type="RefSeq" id="XP_002296189.1">
    <property type="nucleotide sequence ID" value="XM_002296153.1"/>
</dbReference>
<evidence type="ECO:0000256" key="2">
    <source>
        <dbReference type="SAM" id="Phobius"/>
    </source>
</evidence>
<feature type="compositionally biased region" description="Basic and acidic residues" evidence="1">
    <location>
        <begin position="29"/>
        <end position="42"/>
    </location>
</feature>
<sequence>MYIPRSLSAPDALIAVLVASLLQFKQYSRRREQQRKSNEPAKKAHASARQKPALSLVHELLFTRLSVMASPFTDMASNLGAQMVDLKSEEELDNLNYTRAAGSSNNKKKGAPEKLMEVRSRRIKFGELLLNPYYPALETVLNIALALLMGLISRWMFGLFRSLRLSLGGMFISGGRGTCCSPYRGEDDEGSRLPGAFERLLACVLVKREGDEAGTFLLSVLLLSLIVGAVKLAWIVSLPSASTKEENDTEITKTKSKGDEYKPKRINKTKVRCFFAGVLNFFSALWLFHTPALLRQFGLAGLTEAAEEWSARVLLFGNMVGVVTLQPLDSLEKPSSQIQTLASLFLVLLSLLWGYVAAGMMLPIEETARNAAHVLSPASKKQQKKKLQPTEMFELINTRVMLVIMSLAPFLIMSTYLAESRFAESLKHQTKSSGVKQYLQNSGLFVRFGFSWCFIFAALYCCRSLLQTYLDQAATVSSAMALYKEATKAVDASAGKGSRNKRNATTSTTSQHAKQDPFSDRYGKIVLTAGRVVAFPAFIFALLAFGHLRGGDGYIHPGVGYKSQPRDSPRMVGIKGLLPPYGGQYIMWIAKNNAQTEMGAGDALIQAAALSQSSWEPTPLRDAAHRKLVGVLGRQVFCNPPDVRSVKSMGRHVNFLVGNDASVLTVTAMTGRELIDRAPVLPATAVDFALGRVPGNTGGNDSCTDESTESKECRASSPSFKDVLSSLISHNILTPTVVFPIVEAIAFLSSVWWTYWYSVKTAVFMIKIRGASGMRIMA</sequence>
<dbReference type="Proteomes" id="UP000001449">
    <property type="component" value="Chromosome 7"/>
</dbReference>